<dbReference type="AlphaFoldDB" id="Q22UE9"/>
<dbReference type="InterPro" id="IPR011009">
    <property type="entry name" value="Kinase-like_dom_sf"/>
</dbReference>
<keyword evidence="6 10" id="KW-0418">Kinase</keyword>
<dbReference type="SUPFAM" id="SSF56112">
    <property type="entry name" value="Protein kinase-like (PK-like)"/>
    <property type="match status" value="1"/>
</dbReference>
<dbReference type="GeneID" id="7840716"/>
<dbReference type="RefSeq" id="XP_001008983.2">
    <property type="nucleotide sequence ID" value="XM_001008983.3"/>
</dbReference>
<dbReference type="InParanoid" id="Q22UE9"/>
<evidence type="ECO:0000256" key="5">
    <source>
        <dbReference type="ARBA" id="ARBA00022729"/>
    </source>
</evidence>
<evidence type="ECO:0000256" key="7">
    <source>
        <dbReference type="SAM" id="MobiDB-lite"/>
    </source>
</evidence>
<sequence>MKIQLQMFQDNLSEIYEDFQVILPYEQKINQKKKVSNLTSCDLMIVLDCTGSMQSWISACKQNILKIIQNVKQQFQGSELRVGIVAYRDHCDTQRIEMYPFINQDYENLEKFISSLKATGGGDEPEDLAGALETAINLFEWKSQAKTMIIITDAPCHGDTYHNSNDHYPQGCPNGIDIEEYIYIIGKKGIDLNVIDIQSQTNKMYEIFSKIYEDARGKPMIRLKLGQNTLQFGNQISQTVATTITSTTQKSVGDEVYQKAFRILRAQKGLLNTKCLSKTELELMQSSQSKTKLEQYSNKSNKQKQIIEEENEDSEKDEDEANSEEEKQSDDKQDDQDNQDHKIILEQKELQKLRKEWEMKKYQTDLHQTENPASQVILPEKNPKKQDYKNLNYIPSLMMDGMDWENGFNSKDSFTLSCTCLTPYVDKRQDVNWNDPQIKIQQLTSKIKVMKKYFAEGAMRYAFYAYDQVLNLKLVAKLHKEMKHNSNLELMKRDSMSLIACHYFAEEFNSRLLLKTEVDVNQNSILLNFVNSTIYEIIGHPNKEIKYYFVENLIEGDYQKYNNNAGWTNLTTSSDFNKITQAFSHFTWQYSHGQLLVVDIQGGENGILTDPQIHTKNRSKLYGQGDLGYEGMLRFFYTHECNLYCQKFNLIHPKTMGQIPPNFQFFDDLFGLEINEPKQEQSKEIKVEDTISISQQQQSKEEQNKQQNQDERKVSTQCSLCKKCFQSLRSTVIYNRKNKVEIFCDQCQLQCSISQIDLACTTCGKLFQISKYYCKVKKINLIGKCMSCRE</sequence>
<evidence type="ECO:0000256" key="6">
    <source>
        <dbReference type="ARBA" id="ARBA00022777"/>
    </source>
</evidence>
<dbReference type="Pfam" id="PF25106">
    <property type="entry name" value="VWA_4"/>
    <property type="match status" value="1"/>
</dbReference>
<dbReference type="GO" id="GO:0005737">
    <property type="term" value="C:cytoplasm"/>
    <property type="evidence" value="ECO:0007669"/>
    <property type="project" value="TreeGrafter"/>
</dbReference>
<evidence type="ECO:0000259" key="9">
    <source>
        <dbReference type="PROSITE" id="PS51158"/>
    </source>
</evidence>
<evidence type="ECO:0000313" key="10">
    <source>
        <dbReference type="EMBL" id="EAR88738.2"/>
    </source>
</evidence>
<dbReference type="KEGG" id="tet:TTHERM_00259330"/>
<feature type="region of interest" description="Disordered" evidence="7">
    <location>
        <begin position="286"/>
        <end position="339"/>
    </location>
</feature>
<dbReference type="Gene3D" id="3.30.200.20">
    <property type="entry name" value="Phosphorylase Kinase, domain 1"/>
    <property type="match status" value="1"/>
</dbReference>
<dbReference type="GO" id="GO:0005524">
    <property type="term" value="F:ATP binding"/>
    <property type="evidence" value="ECO:0007669"/>
    <property type="project" value="InterPro"/>
</dbReference>
<dbReference type="CDD" id="cd00198">
    <property type="entry name" value="vWFA"/>
    <property type="match status" value="1"/>
</dbReference>
<dbReference type="EMBL" id="GG662830">
    <property type="protein sequence ID" value="EAR88738.2"/>
    <property type="molecule type" value="Genomic_DNA"/>
</dbReference>
<dbReference type="SUPFAM" id="SSF53300">
    <property type="entry name" value="vWA-like"/>
    <property type="match status" value="1"/>
</dbReference>
<dbReference type="CDD" id="cd04515">
    <property type="entry name" value="Alpha_kinase"/>
    <property type="match status" value="1"/>
</dbReference>
<feature type="compositionally biased region" description="Acidic residues" evidence="7">
    <location>
        <begin position="308"/>
        <end position="323"/>
    </location>
</feature>
<keyword evidence="4" id="KW-0808">Transferase</keyword>
<dbReference type="STRING" id="312017.Q22UE9"/>
<dbReference type="InterPro" id="IPR036465">
    <property type="entry name" value="vWFA_dom_sf"/>
</dbReference>
<reference evidence="11" key="1">
    <citation type="journal article" date="2006" name="PLoS Biol.">
        <title>Macronuclear genome sequence of the ciliate Tetrahymena thermophila, a model eukaryote.</title>
        <authorList>
            <person name="Eisen J.A."/>
            <person name="Coyne R.S."/>
            <person name="Wu M."/>
            <person name="Wu D."/>
            <person name="Thiagarajan M."/>
            <person name="Wortman J.R."/>
            <person name="Badger J.H."/>
            <person name="Ren Q."/>
            <person name="Amedeo P."/>
            <person name="Jones K.M."/>
            <person name="Tallon L.J."/>
            <person name="Delcher A.L."/>
            <person name="Salzberg S.L."/>
            <person name="Silva J.C."/>
            <person name="Haas B.J."/>
            <person name="Majoros W.H."/>
            <person name="Farzad M."/>
            <person name="Carlton J.M."/>
            <person name="Smith R.K. Jr."/>
            <person name="Garg J."/>
            <person name="Pearlman R.E."/>
            <person name="Karrer K.M."/>
            <person name="Sun L."/>
            <person name="Manning G."/>
            <person name="Elde N.C."/>
            <person name="Turkewitz A.P."/>
            <person name="Asai D.J."/>
            <person name="Wilkes D.E."/>
            <person name="Wang Y."/>
            <person name="Cai H."/>
            <person name="Collins K."/>
            <person name="Stewart B.A."/>
            <person name="Lee S.R."/>
            <person name="Wilamowska K."/>
            <person name="Weinberg Z."/>
            <person name="Ruzzo W.L."/>
            <person name="Wloga D."/>
            <person name="Gaertig J."/>
            <person name="Frankel J."/>
            <person name="Tsao C.-C."/>
            <person name="Gorovsky M.A."/>
            <person name="Keeling P.J."/>
            <person name="Waller R.F."/>
            <person name="Patron N.J."/>
            <person name="Cherry J.M."/>
            <person name="Stover N.A."/>
            <person name="Krieger C.J."/>
            <person name="del Toro C."/>
            <person name="Ryder H.F."/>
            <person name="Williamson S.C."/>
            <person name="Barbeau R.A."/>
            <person name="Hamilton E.P."/>
            <person name="Orias E."/>
        </authorList>
    </citation>
    <scope>NUCLEOTIDE SEQUENCE [LARGE SCALE GENOMIC DNA]</scope>
    <source>
        <strain evidence="11">SB210</strain>
    </source>
</reference>
<evidence type="ECO:0000256" key="1">
    <source>
        <dbReference type="ARBA" id="ARBA00004613"/>
    </source>
</evidence>
<dbReference type="eggNOG" id="ENOG502S673">
    <property type="taxonomic scope" value="Eukaryota"/>
</dbReference>
<dbReference type="InterPro" id="IPR002035">
    <property type="entry name" value="VWF_A"/>
</dbReference>
<proteinExistence type="predicted"/>
<evidence type="ECO:0000256" key="3">
    <source>
        <dbReference type="ARBA" id="ARBA00022527"/>
    </source>
</evidence>
<evidence type="ECO:0000313" key="11">
    <source>
        <dbReference type="Proteomes" id="UP000009168"/>
    </source>
</evidence>
<dbReference type="HOGENOM" id="CLU_011332_1_0_1"/>
<name>Q22UE9_TETTS</name>
<dbReference type="Proteomes" id="UP000009168">
    <property type="component" value="Unassembled WGS sequence"/>
</dbReference>
<feature type="domain" description="Alpha-type protein kinase" evidence="9">
    <location>
        <begin position="425"/>
        <end position="653"/>
    </location>
</feature>
<dbReference type="InterPro" id="IPR056861">
    <property type="entry name" value="HMCN1-like_VWA"/>
</dbReference>
<gene>
    <name evidence="10" type="ORF">TTHERM_00259330</name>
</gene>
<keyword evidence="3" id="KW-0723">Serine/threonine-protein kinase</keyword>
<dbReference type="OrthoDB" id="301415at2759"/>
<dbReference type="PANTHER" id="PTHR47763">
    <property type="entry name" value="ALPHA-PROTEIN KINASE VWKA"/>
    <property type="match status" value="1"/>
</dbReference>
<dbReference type="Pfam" id="PF02816">
    <property type="entry name" value="Alpha_kinase"/>
    <property type="match status" value="1"/>
</dbReference>
<feature type="domain" description="VWFA" evidence="8">
    <location>
        <begin position="42"/>
        <end position="244"/>
    </location>
</feature>
<dbReference type="GO" id="GO:0004674">
    <property type="term" value="F:protein serine/threonine kinase activity"/>
    <property type="evidence" value="ECO:0007669"/>
    <property type="project" value="UniProtKB-KW"/>
</dbReference>
<evidence type="ECO:0000259" key="8">
    <source>
        <dbReference type="PROSITE" id="PS50234"/>
    </source>
</evidence>
<dbReference type="PROSITE" id="PS50234">
    <property type="entry name" value="VWFA"/>
    <property type="match status" value="1"/>
</dbReference>
<dbReference type="PANTHER" id="PTHR47763:SF1">
    <property type="entry name" value="DUF659 DOMAIN-CONTAINING PROTEIN"/>
    <property type="match status" value="1"/>
</dbReference>
<organism evidence="10 11">
    <name type="scientific">Tetrahymena thermophila (strain SB210)</name>
    <dbReference type="NCBI Taxonomy" id="312017"/>
    <lineage>
        <taxon>Eukaryota</taxon>
        <taxon>Sar</taxon>
        <taxon>Alveolata</taxon>
        <taxon>Ciliophora</taxon>
        <taxon>Intramacronucleata</taxon>
        <taxon>Oligohymenophorea</taxon>
        <taxon>Hymenostomatida</taxon>
        <taxon>Tetrahymenina</taxon>
        <taxon>Tetrahymenidae</taxon>
        <taxon>Tetrahymena</taxon>
    </lineage>
</organism>
<accession>Q22UE9</accession>
<dbReference type="Gene3D" id="3.40.50.410">
    <property type="entry name" value="von Willebrand factor, type A domain"/>
    <property type="match status" value="1"/>
</dbReference>
<dbReference type="InterPro" id="IPR052969">
    <property type="entry name" value="Thr-specific_kinase-like"/>
</dbReference>
<keyword evidence="11" id="KW-1185">Reference proteome</keyword>
<keyword evidence="2" id="KW-0964">Secreted</keyword>
<protein>
    <submittedName>
        <fullName evidence="10">Mhck/ef2 kinase domain protein</fullName>
    </submittedName>
</protein>
<evidence type="ECO:0000256" key="4">
    <source>
        <dbReference type="ARBA" id="ARBA00022679"/>
    </source>
</evidence>
<dbReference type="Gene3D" id="3.20.200.10">
    <property type="entry name" value="MHCK/EF2 kinase"/>
    <property type="match status" value="1"/>
</dbReference>
<comment type="subcellular location">
    <subcellularLocation>
        <location evidence="1">Secreted</location>
    </subcellularLocation>
</comment>
<dbReference type="SMART" id="SM00811">
    <property type="entry name" value="Alpha_kinase"/>
    <property type="match status" value="1"/>
</dbReference>
<dbReference type="InterPro" id="IPR004166">
    <property type="entry name" value="a-kinase_dom"/>
</dbReference>
<keyword evidence="5" id="KW-0732">Signal</keyword>
<dbReference type="PROSITE" id="PS51158">
    <property type="entry name" value="ALPHA_KINASE"/>
    <property type="match status" value="1"/>
</dbReference>
<dbReference type="SMART" id="SM00327">
    <property type="entry name" value="VWA"/>
    <property type="match status" value="1"/>
</dbReference>
<feature type="compositionally biased region" description="Polar residues" evidence="7">
    <location>
        <begin position="286"/>
        <end position="304"/>
    </location>
</feature>
<evidence type="ECO:0000256" key="2">
    <source>
        <dbReference type="ARBA" id="ARBA00022525"/>
    </source>
</evidence>